<dbReference type="CDD" id="cd15831">
    <property type="entry name" value="BTAD"/>
    <property type="match status" value="1"/>
</dbReference>
<reference evidence="8 9" key="2">
    <citation type="submission" date="2020-03" db="EMBL/GenBank/DDBJ databases">
        <authorList>
            <person name="Ichikawa N."/>
            <person name="Kimura A."/>
            <person name="Kitahashi Y."/>
            <person name="Uohara A."/>
        </authorList>
    </citation>
    <scope>NUCLEOTIDE SEQUENCE [LARGE SCALE GENOMIC DNA]</scope>
    <source>
        <strain evidence="8 9">NBRC 108638</strain>
    </source>
</reference>
<dbReference type="InterPro" id="IPR051677">
    <property type="entry name" value="AfsR-DnrI-RedD_regulator"/>
</dbReference>
<feature type="DNA-binding region" description="OmpR/PhoB-type" evidence="6">
    <location>
        <begin position="1"/>
        <end position="92"/>
    </location>
</feature>
<dbReference type="GO" id="GO:0006355">
    <property type="term" value="P:regulation of DNA-templated transcription"/>
    <property type="evidence" value="ECO:0007669"/>
    <property type="project" value="InterPro"/>
</dbReference>
<comment type="similarity">
    <text evidence="1">Belongs to the AfsR/DnrI/RedD regulatory family.</text>
</comment>
<evidence type="ECO:0000313" key="9">
    <source>
        <dbReference type="Proteomes" id="UP000482960"/>
    </source>
</evidence>
<proteinExistence type="inferred from homology"/>
<accession>A0A6V8L5Q5</accession>
<dbReference type="Pfam" id="PF13424">
    <property type="entry name" value="TPR_12"/>
    <property type="match status" value="2"/>
</dbReference>
<dbReference type="SUPFAM" id="SSF46894">
    <property type="entry name" value="C-terminal effector domain of the bipartite response regulators"/>
    <property type="match status" value="1"/>
</dbReference>
<name>A0A6V8L5Q5_9ACTN</name>
<dbReference type="InterPro" id="IPR005158">
    <property type="entry name" value="BTAD"/>
</dbReference>
<feature type="repeat" description="TPR" evidence="5">
    <location>
        <begin position="708"/>
        <end position="741"/>
    </location>
</feature>
<dbReference type="AlphaFoldDB" id="A0A6V8L5Q5"/>
<feature type="domain" description="OmpR/PhoB-type" evidence="7">
    <location>
        <begin position="1"/>
        <end position="92"/>
    </location>
</feature>
<keyword evidence="2" id="KW-0805">Transcription regulation</keyword>
<dbReference type="Gene3D" id="1.10.10.10">
    <property type="entry name" value="Winged helix-like DNA-binding domain superfamily/Winged helix DNA-binding domain"/>
    <property type="match status" value="2"/>
</dbReference>
<dbReference type="SMART" id="SM00862">
    <property type="entry name" value="Trans_reg_C"/>
    <property type="match status" value="1"/>
</dbReference>
<evidence type="ECO:0000256" key="3">
    <source>
        <dbReference type="ARBA" id="ARBA00023125"/>
    </source>
</evidence>
<dbReference type="GO" id="GO:0043531">
    <property type="term" value="F:ADP binding"/>
    <property type="evidence" value="ECO:0007669"/>
    <property type="project" value="InterPro"/>
</dbReference>
<gene>
    <name evidence="8" type="ORF">Prum_045620</name>
</gene>
<keyword evidence="4" id="KW-0804">Transcription</keyword>
<dbReference type="PROSITE" id="PS51755">
    <property type="entry name" value="OMPR_PHOB"/>
    <property type="match status" value="1"/>
</dbReference>
<dbReference type="Gene3D" id="1.25.40.10">
    <property type="entry name" value="Tetratricopeptide repeat domain"/>
    <property type="match status" value="3"/>
</dbReference>
<dbReference type="GO" id="GO:0000160">
    <property type="term" value="P:phosphorelay signal transduction system"/>
    <property type="evidence" value="ECO:0007669"/>
    <property type="project" value="InterPro"/>
</dbReference>
<evidence type="ECO:0000256" key="1">
    <source>
        <dbReference type="ARBA" id="ARBA00005820"/>
    </source>
</evidence>
<evidence type="ECO:0000256" key="4">
    <source>
        <dbReference type="ARBA" id="ARBA00023163"/>
    </source>
</evidence>
<dbReference type="GO" id="GO:0003677">
    <property type="term" value="F:DNA binding"/>
    <property type="evidence" value="ECO:0007669"/>
    <property type="project" value="UniProtKB-UniRule"/>
</dbReference>
<dbReference type="SUPFAM" id="SSF52540">
    <property type="entry name" value="P-loop containing nucleoside triphosphate hydrolases"/>
    <property type="match status" value="1"/>
</dbReference>
<dbReference type="PRINTS" id="PR00364">
    <property type="entry name" value="DISEASERSIST"/>
</dbReference>
<dbReference type="EMBL" id="BLPG01000001">
    <property type="protein sequence ID" value="GFJ90920.1"/>
    <property type="molecule type" value="Genomic_DNA"/>
</dbReference>
<dbReference type="Pfam" id="PF03704">
    <property type="entry name" value="BTAD"/>
    <property type="match status" value="1"/>
</dbReference>
<evidence type="ECO:0000313" key="8">
    <source>
        <dbReference type="EMBL" id="GFJ90920.1"/>
    </source>
</evidence>
<comment type="caution">
    <text evidence="8">The sequence shown here is derived from an EMBL/GenBank/DDBJ whole genome shotgun (WGS) entry which is preliminary data.</text>
</comment>
<dbReference type="Gene3D" id="3.40.50.300">
    <property type="entry name" value="P-loop containing nucleotide triphosphate hydrolases"/>
    <property type="match status" value="1"/>
</dbReference>
<evidence type="ECO:0000256" key="5">
    <source>
        <dbReference type="PROSITE-ProRule" id="PRU00339"/>
    </source>
</evidence>
<dbReference type="RefSeq" id="WP_173078166.1">
    <property type="nucleotide sequence ID" value="NZ_BAABJB010000062.1"/>
</dbReference>
<evidence type="ECO:0000256" key="2">
    <source>
        <dbReference type="ARBA" id="ARBA00023015"/>
    </source>
</evidence>
<keyword evidence="5" id="KW-0802">TPR repeat</keyword>
<organism evidence="8 9">
    <name type="scientific">Phytohabitans rumicis</name>
    <dbReference type="NCBI Taxonomy" id="1076125"/>
    <lineage>
        <taxon>Bacteria</taxon>
        <taxon>Bacillati</taxon>
        <taxon>Actinomycetota</taxon>
        <taxon>Actinomycetes</taxon>
        <taxon>Micromonosporales</taxon>
        <taxon>Micromonosporaceae</taxon>
    </lineage>
</organism>
<reference evidence="8 9" key="1">
    <citation type="submission" date="2020-03" db="EMBL/GenBank/DDBJ databases">
        <title>Whole genome shotgun sequence of Phytohabitans rumicis NBRC 108638.</title>
        <authorList>
            <person name="Komaki H."/>
            <person name="Tamura T."/>
        </authorList>
    </citation>
    <scope>NUCLEOTIDE SEQUENCE [LARGE SCALE GENOMIC DNA]</scope>
    <source>
        <strain evidence="8 9">NBRC 108638</strain>
    </source>
</reference>
<dbReference type="PANTHER" id="PTHR35807:SF1">
    <property type="entry name" value="TRANSCRIPTIONAL REGULATOR REDD"/>
    <property type="match status" value="1"/>
</dbReference>
<keyword evidence="3 6" id="KW-0238">DNA-binding</keyword>
<protein>
    <submittedName>
        <fullName evidence="8">SARP family transcriptional regulator</fullName>
    </submittedName>
</protein>
<dbReference type="Gene3D" id="1.10.8.430">
    <property type="entry name" value="Helical domain of apoptotic protease-activating factors"/>
    <property type="match status" value="1"/>
</dbReference>
<dbReference type="SMART" id="SM01043">
    <property type="entry name" value="BTAD"/>
    <property type="match status" value="1"/>
</dbReference>
<dbReference type="InterPro" id="IPR027417">
    <property type="entry name" value="P-loop_NTPase"/>
</dbReference>
<evidence type="ECO:0000256" key="6">
    <source>
        <dbReference type="PROSITE-ProRule" id="PRU01091"/>
    </source>
</evidence>
<dbReference type="Pfam" id="PF13176">
    <property type="entry name" value="TPR_7"/>
    <property type="match status" value="1"/>
</dbReference>
<dbReference type="InterPro" id="IPR036388">
    <property type="entry name" value="WH-like_DNA-bd_sf"/>
</dbReference>
<dbReference type="PANTHER" id="PTHR35807">
    <property type="entry name" value="TRANSCRIPTIONAL REGULATOR REDD-RELATED"/>
    <property type="match status" value="1"/>
</dbReference>
<dbReference type="InterPro" id="IPR001867">
    <property type="entry name" value="OmpR/PhoB-type_DNA-bd"/>
</dbReference>
<dbReference type="PROSITE" id="PS50005">
    <property type="entry name" value="TPR"/>
    <property type="match status" value="1"/>
</dbReference>
<dbReference type="SUPFAM" id="SSF48452">
    <property type="entry name" value="TPR-like"/>
    <property type="match status" value="3"/>
</dbReference>
<dbReference type="Proteomes" id="UP000482960">
    <property type="component" value="Unassembled WGS sequence"/>
</dbReference>
<keyword evidence="9" id="KW-1185">Reference proteome</keyword>
<evidence type="ECO:0000259" key="7">
    <source>
        <dbReference type="PROSITE" id="PS51755"/>
    </source>
</evidence>
<dbReference type="SMART" id="SM00028">
    <property type="entry name" value="TPR"/>
    <property type="match status" value="6"/>
</dbReference>
<sequence>MRFGILGPLRVGGADDATVTAGRDRVVLAMLLLNAGRVVPVDRLLDAMWDGAPPTTARGQLQSCVSRLRRALATASGDEVILTDPAGYAVRVGPDDLDSLVFSQLTTAARAAAESERADEAREQFRAALGLWRGPALAGISSRAVQRGAAALDEQHTVAIEECIDVELRLGRERELLGELTDLVERYPLRERLRAQLMLALYRAGRQADALAVYRQAREALADELGIEPGLALREMHQRILVGDVGSPVEDRHQHPPARCLPRAAADFTGRGEVVARLVNAVERADLGGPVIQLIDGMAGSGKTTLAVHVASLLAARYPDAQLFVDLHGSSERRPLDPAAALVTLLRQLGVPSERIPAEPDDRVALWRTELAARRVLVVLDNAASTAQVSPLLPAAPGCLALVTSRRRLVGLDGVHPEPLPVLAEAEAVELLAKVAGPERIAAEPAAAVDVVRRCGYLPLAIRLAGARLAHRRGWQVADLAGRLRNERPVLPELAAEDRTVASAFALSYRQLPEPAQRLFRLLGLYPGVRFDARGAAALADLPLPDAQDQLDELVDRHLVEEPEAGRFRLHDLMREYARELVTTTEPEAARQAAVGRVLDWYLHAVVAASAEVEKGALHSTLSLSQPLRPDLITENGDAGAAWLEDERLNLAPFVRRAVQTGHHEYAWKLARATWRFLFIGCYNDDLLATHRDGLKAAQRAGDEAAVATMHNYLGSVYFRAGRYLDAIEHVESALKLRERLGHEREAAICRGNLGVLLIQLGRLSEAVDCSQQALATWRRLANDRGISAALADLGVMFMFLGRYEEALDLHRRHLLLSCERGLDFQVGIALGHIAQVRLRLGQHATARRLLKAAAKVKRRTGNRYGEGEVLNDLGVAYRMDGDLVAAERHHRQALTIMRQIGERRGESLVRNDLGLTLAAAGHRSAAIEQHGQALAIAEQIKHRYEEARALDGLAGRVAPTDPVQARKHWERALTICRELGVPEAAAVARRLVELDASASAAGWTP</sequence>
<dbReference type="InterPro" id="IPR042197">
    <property type="entry name" value="Apaf_helical"/>
</dbReference>
<dbReference type="InterPro" id="IPR011990">
    <property type="entry name" value="TPR-like_helical_dom_sf"/>
</dbReference>
<dbReference type="InterPro" id="IPR019734">
    <property type="entry name" value="TPR_rpt"/>
</dbReference>
<dbReference type="Pfam" id="PF00486">
    <property type="entry name" value="Trans_reg_C"/>
    <property type="match status" value="1"/>
</dbReference>
<dbReference type="InterPro" id="IPR016032">
    <property type="entry name" value="Sig_transdc_resp-reg_C-effctor"/>
</dbReference>